<sequence length="51" mass="6192">GFLYLGLNRIYLYTIPNNERTRKVYIRNGFIHEGILRKHFFVMETIKIYGL</sequence>
<evidence type="ECO:0008006" key="2">
    <source>
        <dbReference type="Google" id="ProtNLM"/>
    </source>
</evidence>
<dbReference type="AlphaFoldDB" id="X1E4P9"/>
<name>X1E4P9_9ZZZZ</name>
<feature type="non-terminal residue" evidence="1">
    <location>
        <position position="1"/>
    </location>
</feature>
<gene>
    <name evidence="1" type="ORF">S01H4_56659</name>
</gene>
<proteinExistence type="predicted"/>
<protein>
    <recommendedName>
        <fullName evidence="2">N-acetyltransferase domain-containing protein</fullName>
    </recommendedName>
</protein>
<reference evidence="1" key="1">
    <citation type="journal article" date="2014" name="Front. Microbiol.">
        <title>High frequency of phylogenetically diverse reductive dehalogenase-homologous genes in deep subseafloor sedimentary metagenomes.</title>
        <authorList>
            <person name="Kawai M."/>
            <person name="Futagami T."/>
            <person name="Toyoda A."/>
            <person name="Takaki Y."/>
            <person name="Nishi S."/>
            <person name="Hori S."/>
            <person name="Arai W."/>
            <person name="Tsubouchi T."/>
            <person name="Morono Y."/>
            <person name="Uchiyama I."/>
            <person name="Ito T."/>
            <person name="Fujiyama A."/>
            <person name="Inagaki F."/>
            <person name="Takami H."/>
        </authorList>
    </citation>
    <scope>NUCLEOTIDE SEQUENCE</scope>
    <source>
        <strain evidence="1">Expedition CK06-06</strain>
    </source>
</reference>
<dbReference type="EMBL" id="BART01032854">
    <property type="protein sequence ID" value="GAH15385.1"/>
    <property type="molecule type" value="Genomic_DNA"/>
</dbReference>
<comment type="caution">
    <text evidence="1">The sequence shown here is derived from an EMBL/GenBank/DDBJ whole genome shotgun (WGS) entry which is preliminary data.</text>
</comment>
<accession>X1E4P9</accession>
<dbReference type="SUPFAM" id="SSF55729">
    <property type="entry name" value="Acyl-CoA N-acyltransferases (Nat)"/>
    <property type="match status" value="1"/>
</dbReference>
<evidence type="ECO:0000313" key="1">
    <source>
        <dbReference type="EMBL" id="GAH15385.1"/>
    </source>
</evidence>
<dbReference type="Gene3D" id="3.40.630.30">
    <property type="match status" value="1"/>
</dbReference>
<dbReference type="InterPro" id="IPR016181">
    <property type="entry name" value="Acyl_CoA_acyltransferase"/>
</dbReference>
<organism evidence="1">
    <name type="scientific">marine sediment metagenome</name>
    <dbReference type="NCBI Taxonomy" id="412755"/>
    <lineage>
        <taxon>unclassified sequences</taxon>
        <taxon>metagenomes</taxon>
        <taxon>ecological metagenomes</taxon>
    </lineage>
</organism>